<dbReference type="Gene3D" id="3.10.350.10">
    <property type="entry name" value="LysM domain"/>
    <property type="match status" value="2"/>
</dbReference>
<feature type="region of interest" description="Disordered" evidence="1">
    <location>
        <begin position="148"/>
        <end position="193"/>
    </location>
</feature>
<feature type="domain" description="LysM" evidence="3">
    <location>
        <begin position="194"/>
        <end position="244"/>
    </location>
</feature>
<evidence type="ECO:0000313" key="5">
    <source>
        <dbReference type="Proteomes" id="UP001183585"/>
    </source>
</evidence>
<evidence type="ECO:0000259" key="3">
    <source>
        <dbReference type="PROSITE" id="PS51782"/>
    </source>
</evidence>
<proteinExistence type="predicted"/>
<feature type="compositionally biased region" description="Basic and acidic residues" evidence="1">
    <location>
        <begin position="356"/>
        <end position="378"/>
    </location>
</feature>
<evidence type="ECO:0000256" key="1">
    <source>
        <dbReference type="SAM" id="MobiDB-lite"/>
    </source>
</evidence>
<keyword evidence="2" id="KW-1133">Transmembrane helix</keyword>
<dbReference type="SMART" id="SM00257">
    <property type="entry name" value="LysM"/>
    <property type="match status" value="2"/>
</dbReference>
<feature type="compositionally biased region" description="Low complexity" evidence="1">
    <location>
        <begin position="148"/>
        <end position="176"/>
    </location>
</feature>
<accession>A0ABU2CIS6</accession>
<feature type="domain" description="LysM" evidence="3">
    <location>
        <begin position="275"/>
        <end position="331"/>
    </location>
</feature>
<dbReference type="PANTHER" id="PTHR34700:SF4">
    <property type="entry name" value="PHAGE-LIKE ELEMENT PBSX PROTEIN XKDP"/>
    <property type="match status" value="1"/>
</dbReference>
<gene>
    <name evidence="4" type="ORF">J2S48_000749</name>
</gene>
<feature type="compositionally biased region" description="Low complexity" evidence="1">
    <location>
        <begin position="408"/>
        <end position="422"/>
    </location>
</feature>
<feature type="transmembrane region" description="Helical" evidence="2">
    <location>
        <begin position="26"/>
        <end position="46"/>
    </location>
</feature>
<dbReference type="InterPro" id="IPR036779">
    <property type="entry name" value="LysM_dom_sf"/>
</dbReference>
<feature type="region of interest" description="Disordered" evidence="1">
    <location>
        <begin position="243"/>
        <end position="274"/>
    </location>
</feature>
<comment type="caution">
    <text evidence="4">The sequence shown here is derived from an EMBL/GenBank/DDBJ whole genome shotgun (WGS) entry which is preliminary data.</text>
</comment>
<feature type="region of interest" description="Disordered" evidence="1">
    <location>
        <begin position="1"/>
        <end position="21"/>
    </location>
</feature>
<feature type="region of interest" description="Disordered" evidence="1">
    <location>
        <begin position="1183"/>
        <end position="1220"/>
    </location>
</feature>
<evidence type="ECO:0000256" key="2">
    <source>
        <dbReference type="SAM" id="Phobius"/>
    </source>
</evidence>
<reference evidence="4 5" key="1">
    <citation type="submission" date="2023-07" db="EMBL/GenBank/DDBJ databases">
        <title>Sequencing the genomes of 1000 actinobacteria strains.</title>
        <authorList>
            <person name="Klenk H.-P."/>
        </authorList>
    </citation>
    <scope>NUCLEOTIDE SEQUENCE [LARGE SCALE GENOMIC DNA]</scope>
    <source>
        <strain evidence="4 5">DSM 45554</strain>
    </source>
</reference>
<dbReference type="InterPro" id="IPR052196">
    <property type="entry name" value="Bact_Kbp"/>
</dbReference>
<name>A0ABU2CIS6_9MICO</name>
<feature type="transmembrane region" description="Helical" evidence="2">
    <location>
        <begin position="58"/>
        <end position="81"/>
    </location>
</feature>
<keyword evidence="2" id="KW-0812">Transmembrane</keyword>
<evidence type="ECO:0000313" key="4">
    <source>
        <dbReference type="EMBL" id="MDR7381234.1"/>
    </source>
</evidence>
<keyword evidence="2" id="KW-0472">Membrane</keyword>
<feature type="compositionally biased region" description="Basic and acidic residues" evidence="1">
    <location>
        <begin position="1195"/>
        <end position="1204"/>
    </location>
</feature>
<feature type="compositionally biased region" description="Low complexity" evidence="1">
    <location>
        <begin position="330"/>
        <end position="347"/>
    </location>
</feature>
<feature type="compositionally biased region" description="Low complexity" evidence="1">
    <location>
        <begin position="261"/>
        <end position="270"/>
    </location>
</feature>
<keyword evidence="5" id="KW-1185">Reference proteome</keyword>
<dbReference type="Pfam" id="PF01476">
    <property type="entry name" value="LysM"/>
    <property type="match status" value="1"/>
</dbReference>
<organism evidence="4 5">
    <name type="scientific">Promicromonospora iranensis</name>
    <dbReference type="NCBI Taxonomy" id="1105144"/>
    <lineage>
        <taxon>Bacteria</taxon>
        <taxon>Bacillati</taxon>
        <taxon>Actinomycetota</taxon>
        <taxon>Actinomycetes</taxon>
        <taxon>Micrococcales</taxon>
        <taxon>Promicromonosporaceae</taxon>
        <taxon>Promicromonospora</taxon>
    </lineage>
</organism>
<dbReference type="Proteomes" id="UP001183585">
    <property type="component" value="Unassembled WGS sequence"/>
</dbReference>
<dbReference type="InterPro" id="IPR018392">
    <property type="entry name" value="LysM"/>
</dbReference>
<dbReference type="PROSITE" id="PS51782">
    <property type="entry name" value="LYSM"/>
    <property type="match status" value="2"/>
</dbReference>
<dbReference type="CDD" id="cd00118">
    <property type="entry name" value="LysM"/>
    <property type="match status" value="2"/>
</dbReference>
<dbReference type="PANTHER" id="PTHR34700">
    <property type="entry name" value="POTASSIUM BINDING PROTEIN KBP"/>
    <property type="match status" value="1"/>
</dbReference>
<protein>
    <submittedName>
        <fullName evidence="4">Nucleoid-associated protein YgaU</fullName>
    </submittedName>
</protein>
<dbReference type="RefSeq" id="WP_274997510.1">
    <property type="nucleotide sequence ID" value="NZ_JAJQQP010000016.1"/>
</dbReference>
<feature type="region of interest" description="Disordered" evidence="1">
    <location>
        <begin position="305"/>
        <end position="491"/>
    </location>
</feature>
<feature type="transmembrane region" description="Helical" evidence="2">
    <location>
        <begin position="87"/>
        <end position="108"/>
    </location>
</feature>
<dbReference type="EMBL" id="JAVDYE010000001">
    <property type="protein sequence ID" value="MDR7381234.1"/>
    <property type="molecule type" value="Genomic_DNA"/>
</dbReference>
<sequence>MRTPPTAKRALQRARPGVRPTTGDRLRGLAATIGLLLLVVGVPVVLELARHRLLPAGFGWDDLGLVLTSAGSTTLVVIVLGCVTWAAWAYLTLTIGLELVALSGRIALPGPLGFPRGLARRLLSTASLLFVVSVPPALADVPADAATSHTESAAAHTTSASPGGPRTPAHTTAHTTSDGRGHSSGSGPVRPRTVPYTVVEDDSLWSIARDQLGDPMRFTELKDLNQAALADRPDFLVPGTVLRLPASPSNDTEDSTRPDMAAAETTANNEAPRDATYVVRGGDTLTQIALDKLGDADRYPDIARASRQTVQPDGDQLTDPDRIKPGWRLTIPAITPTPASPSTSTSARDTTQGRSAETETAAKDPRSVPDTREQDRVQEPAVSGDKTGVDTATGPDVTTPTPASPVHPGSLPGSTTSSPDGSAAHDGVRDNTRSPDATAPAPHTNPWAGPTDPPRSQSAPAPAGSEEQQRTGAQSAPEDRTEEDQSEIVGPGWLLPGLAGAGGMLAAGLLVALRRRRATQWRYRYPGHRITPAPSTTVPVERTIATTGQAWVGDIDALDRLLRGLAEPLRDGSTGDVPALVAVELTGSEAVVHLAEPADLPLPWVGSGTRWTAALTEAPPEAQTNDLLAPYRLLVTVGMDDAGHVWLLDLEQAGTVTVTGDSESVEAFGRYVTAELLLHPWAENTTLHTLATGWDVTGLSDFRHHHDHTDDHDTLACVNEVDQAVNATRRTAERERDESHALIAAPRIGTTTRYALHTLTANLHANQDRAGGRPGAAVVLLGAATGPSPALTGDAAQGLVLDVREGRLRVPYLGWDLTAVGLAEHELAASVAIVEVTRTAEKPPPDESTTQDAVDVATAQPAPVEPVHAGHVPAEMGAEPPVAQQRPVDPQAPAGPWSLLPAPTAHYVEAAATTAQDVEVLAPVMSQSTTSEKALDADPTLGQDVAAWFDPDRYRRPRLMLLGPVTATAYGRITEHTARLKALHVETLAYLALHPRGATPAELAEDFAIAEGRGRSLVTGVRAWLGTDPATGRPYVPGANKTAAFATSGTPAYQVEGLLVDIDLFQRLQARARARGADGIDDLVTALKIVRGRPFDKTRTKGWTWLFEGDRIDHTMTAAIGDVAHLVYTRAMAEDDIELARWAAQVGKQANPDDETARLDDITIQYVTGHAELARKRLAEEIYDRTDDEWPPPDPPERTREITARRGMTPGPSGKKHRGA</sequence>